<feature type="DNA-binding region" description="H-T-H motif" evidence="2">
    <location>
        <begin position="27"/>
        <end position="46"/>
    </location>
</feature>
<dbReference type="SUPFAM" id="SSF46689">
    <property type="entry name" value="Homeodomain-like"/>
    <property type="match status" value="1"/>
</dbReference>
<dbReference type="InterPro" id="IPR009057">
    <property type="entry name" value="Homeodomain-like_sf"/>
</dbReference>
<evidence type="ECO:0000259" key="3">
    <source>
        <dbReference type="PROSITE" id="PS50977"/>
    </source>
</evidence>
<evidence type="ECO:0000256" key="2">
    <source>
        <dbReference type="PROSITE-ProRule" id="PRU00335"/>
    </source>
</evidence>
<dbReference type="PROSITE" id="PS50977">
    <property type="entry name" value="HTH_TETR_2"/>
    <property type="match status" value="1"/>
</dbReference>
<comment type="caution">
    <text evidence="4">The sequence shown here is derived from an EMBL/GenBank/DDBJ whole genome shotgun (WGS) entry which is preliminary data.</text>
</comment>
<feature type="domain" description="HTH tetR-type" evidence="3">
    <location>
        <begin position="4"/>
        <end position="64"/>
    </location>
</feature>
<accession>A0A9X3HXN0</accession>
<dbReference type="GO" id="GO:0003677">
    <property type="term" value="F:DNA binding"/>
    <property type="evidence" value="ECO:0007669"/>
    <property type="project" value="UniProtKB-UniRule"/>
</dbReference>
<dbReference type="Pfam" id="PF00440">
    <property type="entry name" value="TetR_N"/>
    <property type="match status" value="1"/>
</dbReference>
<proteinExistence type="predicted"/>
<name>A0A9X3HXN0_9VIBR</name>
<protein>
    <submittedName>
        <fullName evidence="4">TetR/AcrR family transcriptional regulator</fullName>
    </submittedName>
</protein>
<keyword evidence="5" id="KW-1185">Reference proteome</keyword>
<reference evidence="4" key="1">
    <citation type="submission" date="2022-02" db="EMBL/GenBank/DDBJ databases">
        <title>Vibrio sp. nov, a new bacterium isolated from seawater.</title>
        <authorList>
            <person name="Yuan Y."/>
        </authorList>
    </citation>
    <scope>NUCLEOTIDE SEQUENCE</scope>
    <source>
        <strain evidence="4">ZSDZ65</strain>
    </source>
</reference>
<evidence type="ECO:0000256" key="1">
    <source>
        <dbReference type="ARBA" id="ARBA00023125"/>
    </source>
</evidence>
<dbReference type="EMBL" id="JAKRRY010000022">
    <property type="protein sequence ID" value="MCW8347494.1"/>
    <property type="molecule type" value="Genomic_DNA"/>
</dbReference>
<dbReference type="InterPro" id="IPR001647">
    <property type="entry name" value="HTH_TetR"/>
</dbReference>
<dbReference type="Gene3D" id="1.10.357.10">
    <property type="entry name" value="Tetracycline Repressor, domain 2"/>
    <property type="match status" value="1"/>
</dbReference>
<gene>
    <name evidence="4" type="ORF">MD535_15950</name>
</gene>
<dbReference type="Proteomes" id="UP001155587">
    <property type="component" value="Unassembled WGS sequence"/>
</dbReference>
<dbReference type="RefSeq" id="WP_265676025.1">
    <property type="nucleotide sequence ID" value="NZ_JAKRRY010000022.1"/>
</dbReference>
<sequence length="176" mass="19806">MNRRKKLRIISDAIACASREVGYNNLTVPRIAEKSGMTPSNLYVYFNSKKDMLNYAQSDIENRLIVAILRPHKDLDNSIHSACTNLFHYLLDYPDHFMYLKQRNNINAYSLINGEITTAKIRLVGMLSIAAKASKTTTETLSCLLFSPIIDLATIAHTTNSQSHDDIISLIVDRAS</sequence>
<organism evidence="4 5">
    <name type="scientific">Vibrio qingdaonensis</name>
    <dbReference type="NCBI Taxonomy" id="2829491"/>
    <lineage>
        <taxon>Bacteria</taxon>
        <taxon>Pseudomonadati</taxon>
        <taxon>Pseudomonadota</taxon>
        <taxon>Gammaproteobacteria</taxon>
        <taxon>Vibrionales</taxon>
        <taxon>Vibrionaceae</taxon>
        <taxon>Vibrio</taxon>
    </lineage>
</organism>
<evidence type="ECO:0000313" key="4">
    <source>
        <dbReference type="EMBL" id="MCW8347494.1"/>
    </source>
</evidence>
<keyword evidence="1 2" id="KW-0238">DNA-binding</keyword>
<dbReference type="AlphaFoldDB" id="A0A9X3HXN0"/>
<evidence type="ECO:0000313" key="5">
    <source>
        <dbReference type="Proteomes" id="UP001155587"/>
    </source>
</evidence>